<sequence length="173" mass="20417">VGFFVYGAVVDFGMKMKKLLQQYKNDVSSIDSIVDALYDVISGDRGKARDWDRERNLFHPETRLIVVNKEDGHLETKVMTSDGFIQYARPFLDGVGFYEYEIFRKVEEFGHVAHIWSTYGSKRSKDDFEPYTRGINSIQLLNDQKRWWVISIYWNRETDEFHIPEKYLVNGNI</sequence>
<feature type="non-terminal residue" evidence="1">
    <location>
        <position position="1"/>
    </location>
</feature>
<gene>
    <name evidence="1" type="ORF">METZ01_LOCUS93542</name>
</gene>
<dbReference type="EMBL" id="UINC01009057">
    <property type="protein sequence ID" value="SVA40688.1"/>
    <property type="molecule type" value="Genomic_DNA"/>
</dbReference>
<name>A0A381VLN5_9ZZZZ</name>
<accession>A0A381VLN5</accession>
<evidence type="ECO:0000313" key="1">
    <source>
        <dbReference type="EMBL" id="SVA40688.1"/>
    </source>
</evidence>
<dbReference type="AlphaFoldDB" id="A0A381VLN5"/>
<dbReference type="InterPro" id="IPR032710">
    <property type="entry name" value="NTF2-like_dom_sf"/>
</dbReference>
<dbReference type="Gene3D" id="3.10.450.50">
    <property type="match status" value="1"/>
</dbReference>
<protein>
    <submittedName>
        <fullName evidence="1">Uncharacterized protein</fullName>
    </submittedName>
</protein>
<organism evidence="1">
    <name type="scientific">marine metagenome</name>
    <dbReference type="NCBI Taxonomy" id="408172"/>
    <lineage>
        <taxon>unclassified sequences</taxon>
        <taxon>metagenomes</taxon>
        <taxon>ecological metagenomes</taxon>
    </lineage>
</organism>
<dbReference type="SUPFAM" id="SSF54427">
    <property type="entry name" value="NTF2-like"/>
    <property type="match status" value="1"/>
</dbReference>
<proteinExistence type="predicted"/>
<reference evidence="1" key="1">
    <citation type="submission" date="2018-05" db="EMBL/GenBank/DDBJ databases">
        <authorList>
            <person name="Lanie J.A."/>
            <person name="Ng W.-L."/>
            <person name="Kazmierczak K.M."/>
            <person name="Andrzejewski T.M."/>
            <person name="Davidsen T.M."/>
            <person name="Wayne K.J."/>
            <person name="Tettelin H."/>
            <person name="Glass J.I."/>
            <person name="Rusch D."/>
            <person name="Podicherti R."/>
            <person name="Tsui H.-C.T."/>
            <person name="Winkler M.E."/>
        </authorList>
    </citation>
    <scope>NUCLEOTIDE SEQUENCE</scope>
</reference>